<feature type="compositionally biased region" description="Basic and acidic residues" evidence="3">
    <location>
        <begin position="395"/>
        <end position="404"/>
    </location>
</feature>
<dbReference type="PANTHER" id="PTHR42970">
    <property type="entry name" value="PECTATE LYASE C-RELATED"/>
    <property type="match status" value="1"/>
</dbReference>
<dbReference type="InterPro" id="IPR052063">
    <property type="entry name" value="Polysaccharide_Lyase_1"/>
</dbReference>
<reference evidence="4 5" key="1">
    <citation type="submission" date="2023-08" db="EMBL/GenBank/DDBJ databases">
        <title>New molecular markers tilS and rpoB for phylogenetic and monitoring studies of the genus Thiothrix biodiversity.</title>
        <authorList>
            <person name="Ravin N.V."/>
            <person name="Smolyakov D."/>
            <person name="Markov N.D."/>
            <person name="Beletsky A.V."/>
            <person name="Mardanov A.V."/>
            <person name="Rudenko T.S."/>
            <person name="Grabovich M.Y."/>
        </authorList>
    </citation>
    <scope>NUCLEOTIDE SEQUENCE [LARGE SCALE GENOMIC DNA]</scope>
    <source>
        <strain evidence="4 5">MK1</strain>
    </source>
</reference>
<keyword evidence="2" id="KW-0325">Glycoprotein</keyword>
<evidence type="ECO:0008006" key="6">
    <source>
        <dbReference type="Google" id="ProtNLM"/>
    </source>
</evidence>
<organism evidence="4 5">
    <name type="scientific">Thiothrix lacustris</name>
    <dbReference type="NCBI Taxonomy" id="525917"/>
    <lineage>
        <taxon>Bacteria</taxon>
        <taxon>Pseudomonadati</taxon>
        <taxon>Pseudomonadota</taxon>
        <taxon>Gammaproteobacteria</taxon>
        <taxon>Thiotrichales</taxon>
        <taxon>Thiotrichaceae</taxon>
        <taxon>Thiothrix</taxon>
    </lineage>
</organism>
<keyword evidence="5" id="KW-1185">Reference proteome</keyword>
<proteinExistence type="predicted"/>
<protein>
    <recommendedName>
        <fullName evidence="6">Right handed beta helix domain-containing protein</fullName>
    </recommendedName>
</protein>
<sequence>MYTSGGRAGIVCKVTNLNDSGSGSLRDCTDNPKSRIIIFTIGGVIRLESNLTISHPYMSIFGQTAPGDGIVITGKPAIKQALVTIATHDISIQHLRFRTSLGGEPECCSYPLTIASSDNHDQLTNIILDHCSFSGGTTGIIACLNNTDNITISHSIIGPGLQHDIEKDIDHNQGVVFSSPGIHSLSLHHNLIIHSQGNNPSINTGAGVVDIVNNLIYNWGKNGTDITSKHGNIQANLVHNLYIMGKDSSRDAPELTARNANKHYQIFPEENLSIRDPEQPEPLPINFSLLGWPTPDWEANKRFPAPGITTFKSPTLLEKVLPTVGAILPSRDATDRHAIEDVKTQQGTIPPCPTPPECPVNSAFPSAYANGSPEPDKDDDGIPDAWEQANTLNPDKPDATEDRNVNGYTNIEEWIFSLTPTTTLAQHAQKTKAAN</sequence>
<dbReference type="SUPFAM" id="SSF51126">
    <property type="entry name" value="Pectin lyase-like"/>
    <property type="match status" value="1"/>
</dbReference>
<evidence type="ECO:0000256" key="3">
    <source>
        <dbReference type="SAM" id="MobiDB-lite"/>
    </source>
</evidence>
<keyword evidence="1" id="KW-0479">Metal-binding</keyword>
<dbReference type="InterPro" id="IPR011050">
    <property type="entry name" value="Pectin_lyase_fold/virulence"/>
</dbReference>
<dbReference type="RefSeq" id="WP_308894695.1">
    <property type="nucleotide sequence ID" value="NZ_CP133218.1"/>
</dbReference>
<gene>
    <name evidence="4" type="ORF">RCF98_15050</name>
</gene>
<dbReference type="PANTHER" id="PTHR42970:SF1">
    <property type="entry name" value="PECTATE LYASE C-RELATED"/>
    <property type="match status" value="1"/>
</dbReference>
<dbReference type="Gene3D" id="2.160.20.10">
    <property type="entry name" value="Single-stranded right-handed beta-helix, Pectin lyase-like"/>
    <property type="match status" value="1"/>
</dbReference>
<dbReference type="InterPro" id="IPR012334">
    <property type="entry name" value="Pectin_lyas_fold"/>
</dbReference>
<dbReference type="Proteomes" id="UP001236657">
    <property type="component" value="Chromosome"/>
</dbReference>
<name>A0ABY9MNP2_9GAMM</name>
<feature type="region of interest" description="Disordered" evidence="3">
    <location>
        <begin position="343"/>
        <end position="405"/>
    </location>
</feature>
<dbReference type="EMBL" id="CP133218">
    <property type="protein sequence ID" value="WML90274.1"/>
    <property type="molecule type" value="Genomic_DNA"/>
</dbReference>
<evidence type="ECO:0000256" key="2">
    <source>
        <dbReference type="ARBA" id="ARBA00023180"/>
    </source>
</evidence>
<evidence type="ECO:0000256" key="1">
    <source>
        <dbReference type="ARBA" id="ARBA00022723"/>
    </source>
</evidence>
<evidence type="ECO:0000313" key="5">
    <source>
        <dbReference type="Proteomes" id="UP001236657"/>
    </source>
</evidence>
<evidence type="ECO:0000313" key="4">
    <source>
        <dbReference type="EMBL" id="WML90274.1"/>
    </source>
</evidence>
<accession>A0ABY9MNP2</accession>